<feature type="chain" id="PRO_5004163147" evidence="8">
    <location>
        <begin position="19"/>
        <end position="1112"/>
    </location>
</feature>
<dbReference type="Pfam" id="PF25183">
    <property type="entry name" value="OMP_b-brl_4"/>
    <property type="match status" value="1"/>
</dbReference>
<keyword evidence="5" id="KW-0472">Membrane</keyword>
<dbReference type="GO" id="GO:0015344">
    <property type="term" value="F:siderophore uptake transmembrane transporter activity"/>
    <property type="evidence" value="ECO:0007669"/>
    <property type="project" value="TreeGrafter"/>
</dbReference>
<evidence type="ECO:0000256" key="8">
    <source>
        <dbReference type="SAM" id="SignalP"/>
    </source>
</evidence>
<dbReference type="InterPro" id="IPR008969">
    <property type="entry name" value="CarboxyPept-like_regulatory"/>
</dbReference>
<dbReference type="SUPFAM" id="SSF49464">
    <property type="entry name" value="Carboxypeptidase regulatory domain-like"/>
    <property type="match status" value="1"/>
</dbReference>
<dbReference type="InterPro" id="IPR036942">
    <property type="entry name" value="Beta-barrel_TonB_sf"/>
</dbReference>
<organism evidence="10">
    <name type="scientific">Solibacter usitatus (strain Ellin6076)</name>
    <dbReference type="NCBI Taxonomy" id="234267"/>
    <lineage>
        <taxon>Bacteria</taxon>
        <taxon>Pseudomonadati</taxon>
        <taxon>Acidobacteriota</taxon>
        <taxon>Terriglobia</taxon>
        <taxon>Bryobacterales</taxon>
        <taxon>Solibacteraceae</taxon>
        <taxon>Candidatus Solibacter</taxon>
    </lineage>
</organism>
<accession>Q01TE1</accession>
<keyword evidence="6" id="KW-0998">Cell outer membrane</keyword>
<keyword evidence="3" id="KW-1134">Transmembrane beta strand</keyword>
<evidence type="ECO:0000256" key="5">
    <source>
        <dbReference type="ARBA" id="ARBA00023136"/>
    </source>
</evidence>
<dbReference type="GO" id="GO:0044718">
    <property type="term" value="P:siderophore transmembrane transport"/>
    <property type="evidence" value="ECO:0007669"/>
    <property type="project" value="TreeGrafter"/>
</dbReference>
<dbReference type="Gene3D" id="2.40.170.20">
    <property type="entry name" value="TonB-dependent receptor, beta-barrel domain"/>
    <property type="match status" value="1"/>
</dbReference>
<dbReference type="InterPro" id="IPR039426">
    <property type="entry name" value="TonB-dep_rcpt-like"/>
</dbReference>
<evidence type="ECO:0000256" key="7">
    <source>
        <dbReference type="SAM" id="MobiDB-lite"/>
    </source>
</evidence>
<evidence type="ECO:0000256" key="6">
    <source>
        <dbReference type="ARBA" id="ARBA00023237"/>
    </source>
</evidence>
<sequence precursor="true">MGFSRGALLAILFSSALAAQTITGSITGTVTDPAKALVAGAKIIATNNGTNLTYATTTNDAGVYNLLFLPVGQYTVSATAQGFKKAVLGPFALDVNQIAKVDVGLEVGEVTQSVEITGIAPILQTESTQTGDSLTADKLSSIPLNGRNFVSLTQLIPGAISTSPNAMNTSGRVQGSGSRPQVNGNREQTNNFLLDGIDNNDSIDNRVGYQPNVDALQEVKVITGNGSSEFGNVGGAIVNTTMKSGTNQFHGNAFEFLRNDKFDANGYFNNRNKVPLAPFRRNIFGGTLGGPVKKNKAFFFFDYEGTEQRTSGAATASVAPAAWRTGDLSDFLIKSNQIVRDPNTGPDLASRTPFPGNIIPTARITNPVAQKLFSTASLYPVANNLGTGALGITSNYLSTQASRLSNKQGDIKGDFRLSEKDNLSARWSVSDYQSVGSQAAMPVLLASGNFAPTQSAVLTWTRTVSATVINEARMGYTRVHIDEGLPIDWSGQLGADGNSKFGLAGGQPVPGLSSITLGSGLTTIGSAATIGREVDNKISYGDNLTWQKGAHLLKIGGQAVRYRQNRYYAGNNGALGSFTFDGSYSGIPYGDFLLDSLAAKGRGAVVGKWGHRHWRDAIFIQDDWKVSSNLTVQLGLRWEYTQPIYEVADRQVNINTFTGQLLYAGKDGNSRALYNAYYKQFEPRVGIAWNPKRRLVVRTGYAISTFLEGTGANLRLPLNPPFFFEANVNYDPRTPGDIRVGFADTPSTGVLNSPRTGTAPYFQGRAWDLNLRPQFTQQYNATVEYQFTNTTSMTVAYVGQIGTHLVDPHEANNPLAGVGPVAQWAPADNRRPLAIALPNVGNIALTESAARMSYNALQVSGRHRLSGGLTLTGFFVWSKSIMDNLGYYGCASVSSDGAYWQDAYNRRANKGPACFDSRLNGSIGGVYDLPFGTSRKFGSHWNKAVDALAGGWQLDYFMNAHSGFPVTATASSANTGGRTPRGNVRANAYLPYVTPSQTVDQFFGPVTASSFCAAGVYDGTCAFGIPAVGTLGTASVGTLRAPSFFNLDASASKKFNVTESKYFQLRGEFFNALNHVSYGPPGRDITSPTSFGQITSQVQNPRNIQLGLKFFF</sequence>
<evidence type="ECO:0000256" key="2">
    <source>
        <dbReference type="ARBA" id="ARBA00022448"/>
    </source>
</evidence>
<keyword evidence="10" id="KW-0675">Receptor</keyword>
<dbReference type="PANTHER" id="PTHR30069">
    <property type="entry name" value="TONB-DEPENDENT OUTER MEMBRANE RECEPTOR"/>
    <property type="match status" value="1"/>
</dbReference>
<dbReference type="AlphaFoldDB" id="Q01TE1"/>
<dbReference type="eggNOG" id="COG4771">
    <property type="taxonomic scope" value="Bacteria"/>
</dbReference>
<dbReference type="InParanoid" id="Q01TE1"/>
<dbReference type="HOGENOM" id="CLU_006298_0_0_0"/>
<gene>
    <name evidence="10" type="ordered locus">Acid_6153</name>
</gene>
<dbReference type="KEGG" id="sus:Acid_6153"/>
<dbReference type="InterPro" id="IPR057601">
    <property type="entry name" value="Oar-like_b-barrel"/>
</dbReference>
<name>Q01TE1_SOLUE</name>
<keyword evidence="2" id="KW-0813">Transport</keyword>
<reference evidence="10" key="1">
    <citation type="submission" date="2006-10" db="EMBL/GenBank/DDBJ databases">
        <title>Complete sequence of Solibacter usitatus Ellin6076.</title>
        <authorList>
            <consortium name="US DOE Joint Genome Institute"/>
            <person name="Copeland A."/>
            <person name="Lucas S."/>
            <person name="Lapidus A."/>
            <person name="Barry K."/>
            <person name="Detter J.C."/>
            <person name="Glavina del Rio T."/>
            <person name="Hammon N."/>
            <person name="Israni S."/>
            <person name="Dalin E."/>
            <person name="Tice H."/>
            <person name="Pitluck S."/>
            <person name="Thompson L.S."/>
            <person name="Brettin T."/>
            <person name="Bruce D."/>
            <person name="Han C."/>
            <person name="Tapia R."/>
            <person name="Gilna P."/>
            <person name="Schmutz J."/>
            <person name="Larimer F."/>
            <person name="Land M."/>
            <person name="Hauser L."/>
            <person name="Kyrpides N."/>
            <person name="Mikhailova N."/>
            <person name="Janssen P.H."/>
            <person name="Kuske C.R."/>
            <person name="Richardson P."/>
        </authorList>
    </citation>
    <scope>NUCLEOTIDE SEQUENCE</scope>
    <source>
        <strain evidence="10">Ellin6076</strain>
    </source>
</reference>
<keyword evidence="8" id="KW-0732">Signal</keyword>
<protein>
    <submittedName>
        <fullName evidence="10">TonB-dependent receptor, plug</fullName>
    </submittedName>
</protein>
<evidence type="ECO:0000259" key="9">
    <source>
        <dbReference type="Pfam" id="PF25183"/>
    </source>
</evidence>
<dbReference type="EMBL" id="CP000473">
    <property type="protein sequence ID" value="ABJ87079.1"/>
    <property type="molecule type" value="Genomic_DNA"/>
</dbReference>
<proteinExistence type="predicted"/>
<evidence type="ECO:0000256" key="3">
    <source>
        <dbReference type="ARBA" id="ARBA00022452"/>
    </source>
</evidence>
<dbReference type="GO" id="GO:0009279">
    <property type="term" value="C:cell outer membrane"/>
    <property type="evidence" value="ECO:0007669"/>
    <property type="project" value="UniProtKB-SubCell"/>
</dbReference>
<dbReference type="Gene3D" id="2.60.40.1120">
    <property type="entry name" value="Carboxypeptidase-like, regulatory domain"/>
    <property type="match status" value="1"/>
</dbReference>
<dbReference type="Pfam" id="PF13620">
    <property type="entry name" value="CarboxypepD_reg"/>
    <property type="match status" value="1"/>
</dbReference>
<evidence type="ECO:0000256" key="1">
    <source>
        <dbReference type="ARBA" id="ARBA00004571"/>
    </source>
</evidence>
<dbReference type="SUPFAM" id="SSF56935">
    <property type="entry name" value="Porins"/>
    <property type="match status" value="1"/>
</dbReference>
<evidence type="ECO:0000313" key="10">
    <source>
        <dbReference type="EMBL" id="ABJ87079.1"/>
    </source>
</evidence>
<feature type="signal peptide" evidence="8">
    <location>
        <begin position="1"/>
        <end position="18"/>
    </location>
</feature>
<feature type="domain" description="TonB-dependent transporter Oar-like beta-barrel" evidence="9">
    <location>
        <begin position="242"/>
        <end position="1105"/>
    </location>
</feature>
<comment type="subcellular location">
    <subcellularLocation>
        <location evidence="1">Cell outer membrane</location>
        <topology evidence="1">Multi-pass membrane protein</topology>
    </subcellularLocation>
</comment>
<keyword evidence="4" id="KW-0812">Transmembrane</keyword>
<feature type="region of interest" description="Disordered" evidence="7">
    <location>
        <begin position="163"/>
        <end position="185"/>
    </location>
</feature>
<dbReference type="PANTHER" id="PTHR30069:SF46">
    <property type="entry name" value="OAR PROTEIN"/>
    <property type="match status" value="1"/>
</dbReference>
<evidence type="ECO:0000256" key="4">
    <source>
        <dbReference type="ARBA" id="ARBA00022692"/>
    </source>
</evidence>
<dbReference type="STRING" id="234267.Acid_6153"/>